<protein>
    <submittedName>
        <fullName evidence="1">Uncharacterized protein</fullName>
    </submittedName>
</protein>
<dbReference type="AlphaFoldDB" id="A0A483CS37"/>
<organism evidence="1 2">
    <name type="scientific">Methanofollis fontis</name>
    <dbReference type="NCBI Taxonomy" id="2052832"/>
    <lineage>
        <taxon>Archaea</taxon>
        <taxon>Methanobacteriati</taxon>
        <taxon>Methanobacteriota</taxon>
        <taxon>Stenosarchaea group</taxon>
        <taxon>Methanomicrobia</taxon>
        <taxon>Methanomicrobiales</taxon>
        <taxon>Methanomicrobiaceae</taxon>
        <taxon>Methanofollis</taxon>
    </lineage>
</organism>
<dbReference type="Proteomes" id="UP000292580">
    <property type="component" value="Unassembled WGS sequence"/>
</dbReference>
<keyword evidence="2" id="KW-1185">Reference proteome</keyword>
<gene>
    <name evidence="1" type="ORF">CUJ86_07370</name>
</gene>
<proteinExistence type="predicted"/>
<sequence length="395" mass="45657">MMMDLGKVSANEVYHLPLSWVDESYKLIYQVPKTALNEIWGENTSRIFSNGILFRIGDSYSRSISLNGVITPNTSYYYISQYPVINKSFLKVEESHPLLMEGTPKWRIYKIQFTKVTPESSHYAREHHVQLLEKPPELIPLWPPSIQNNQKQIYHKTGLCTYRLKSSHESGTWEIFILDKDQIPSDKREISLQDPFFSINVDKNIQYLSFFDTDSDLETAIVSRDDKTDISYQQPELELKWMKKKIKPGSELKANKNADLSIESNMKCDIIRMRDHIPNLLFRNNLSVLSFPDVSNGDTIIIRHGQDILTSLFFRKNEKTPDYKNCNKITDEALYLKLLSLRSAFIAVPSQLKYIAAGLGNYPKTREYLKNALKTGIIPNKAAEQLIMIYNQGEL</sequence>
<accession>A0A483CS37</accession>
<evidence type="ECO:0000313" key="2">
    <source>
        <dbReference type="Proteomes" id="UP000292580"/>
    </source>
</evidence>
<dbReference type="EMBL" id="PGCL01000003">
    <property type="protein sequence ID" value="TAJ43875.1"/>
    <property type="molecule type" value="Genomic_DNA"/>
</dbReference>
<comment type="caution">
    <text evidence="1">The sequence shown here is derived from an EMBL/GenBank/DDBJ whole genome shotgun (WGS) entry which is preliminary data.</text>
</comment>
<name>A0A483CS37_9EURY</name>
<evidence type="ECO:0000313" key="1">
    <source>
        <dbReference type="EMBL" id="TAJ43875.1"/>
    </source>
</evidence>
<reference evidence="1 2" key="1">
    <citation type="submission" date="2017-11" db="EMBL/GenBank/DDBJ databases">
        <title>Isolation and Characterization of Methanofollis Species from Methane Seep Offshore SW Taiwan.</title>
        <authorList>
            <person name="Teng N.-H."/>
            <person name="Lai M.-C."/>
            <person name="Chen S.-C."/>
        </authorList>
    </citation>
    <scope>NUCLEOTIDE SEQUENCE [LARGE SCALE GENOMIC DNA]</scope>
    <source>
        <strain evidence="1 2">FWC-SCC2</strain>
    </source>
</reference>